<evidence type="ECO:0000313" key="3">
    <source>
        <dbReference type="Proteomes" id="UP001281761"/>
    </source>
</evidence>
<feature type="compositionally biased region" description="Polar residues" evidence="1">
    <location>
        <begin position="339"/>
        <end position="355"/>
    </location>
</feature>
<evidence type="ECO:0000256" key="1">
    <source>
        <dbReference type="SAM" id="MobiDB-lite"/>
    </source>
</evidence>
<feature type="compositionally biased region" description="Basic and acidic residues" evidence="1">
    <location>
        <begin position="356"/>
        <end position="386"/>
    </location>
</feature>
<feature type="region of interest" description="Disordered" evidence="1">
    <location>
        <begin position="229"/>
        <end position="252"/>
    </location>
</feature>
<gene>
    <name evidence="2" type="ORF">BLNAU_16813</name>
</gene>
<dbReference type="EMBL" id="JARBJD010000180">
    <property type="protein sequence ID" value="KAK2948277.1"/>
    <property type="molecule type" value="Genomic_DNA"/>
</dbReference>
<feature type="region of interest" description="Disordered" evidence="1">
    <location>
        <begin position="148"/>
        <end position="167"/>
    </location>
</feature>
<organism evidence="2 3">
    <name type="scientific">Blattamonas nauphoetae</name>
    <dbReference type="NCBI Taxonomy" id="2049346"/>
    <lineage>
        <taxon>Eukaryota</taxon>
        <taxon>Metamonada</taxon>
        <taxon>Preaxostyla</taxon>
        <taxon>Oxymonadida</taxon>
        <taxon>Blattamonas</taxon>
    </lineage>
</organism>
<accession>A0ABQ9X836</accession>
<sequence length="386" mass="43560">MPIDVLFRSFLDSLTPFTSDAVPIISITSPHPLTNINPTLQPTQSVLSMNIFVVDPITSAVGRRTAFPLTISLSSLKMGADYLPFLLLSPTNLAQQFSDNIILSNASHLNSDLLTPPTNHPRRENVAQTIANSTKSVLSLNSPIIQSKKNTKQRKHKSTNGDPNLETKLSQIGSEQAFRSCFVESQESEKRFSDLFIHPTNHNRLENVAQTIANSTKDVLSLNSPIVLSKKKTKHRKHKSKNGDPNLETKLSQIESKHAFRSCFVENQESEERLCDPYIEMASLIEDAKPKPRKQHSNKESRRRKMSRREGKGQKSGDRIISKKLSKDEESEESDLLTEYSSVDLNQPCHEQSTTKNEKKRTLAQKQADKKELQTVHSELDRHNFN</sequence>
<name>A0ABQ9X836_9EUKA</name>
<feature type="compositionally biased region" description="Basic residues" evidence="1">
    <location>
        <begin position="149"/>
        <end position="158"/>
    </location>
</feature>
<dbReference type="Proteomes" id="UP001281761">
    <property type="component" value="Unassembled WGS sequence"/>
</dbReference>
<evidence type="ECO:0000313" key="2">
    <source>
        <dbReference type="EMBL" id="KAK2948277.1"/>
    </source>
</evidence>
<keyword evidence="3" id="KW-1185">Reference proteome</keyword>
<feature type="region of interest" description="Disordered" evidence="1">
    <location>
        <begin position="285"/>
        <end position="386"/>
    </location>
</feature>
<protein>
    <submittedName>
        <fullName evidence="2">Uncharacterized protein</fullName>
    </submittedName>
</protein>
<feature type="compositionally biased region" description="Basic residues" evidence="1">
    <location>
        <begin position="291"/>
        <end position="307"/>
    </location>
</feature>
<feature type="compositionally biased region" description="Basic and acidic residues" evidence="1">
    <location>
        <begin position="308"/>
        <end position="328"/>
    </location>
</feature>
<reference evidence="2 3" key="1">
    <citation type="journal article" date="2022" name="bioRxiv">
        <title>Genomics of Preaxostyla Flagellates Illuminates Evolutionary Transitions and the Path Towards Mitochondrial Loss.</title>
        <authorList>
            <person name="Novak L.V.F."/>
            <person name="Treitli S.C."/>
            <person name="Pyrih J."/>
            <person name="Halakuc P."/>
            <person name="Pipaliya S.V."/>
            <person name="Vacek V."/>
            <person name="Brzon O."/>
            <person name="Soukal P."/>
            <person name="Eme L."/>
            <person name="Dacks J.B."/>
            <person name="Karnkowska A."/>
            <person name="Elias M."/>
            <person name="Hampl V."/>
        </authorList>
    </citation>
    <scope>NUCLEOTIDE SEQUENCE [LARGE SCALE GENOMIC DNA]</scope>
    <source>
        <strain evidence="2">NAU3</strain>
        <tissue evidence="2">Gut</tissue>
    </source>
</reference>
<feature type="compositionally biased region" description="Basic residues" evidence="1">
    <location>
        <begin position="229"/>
        <end position="240"/>
    </location>
</feature>
<comment type="caution">
    <text evidence="2">The sequence shown here is derived from an EMBL/GenBank/DDBJ whole genome shotgun (WGS) entry which is preliminary data.</text>
</comment>
<proteinExistence type="predicted"/>